<dbReference type="GO" id="GO:0005886">
    <property type="term" value="C:plasma membrane"/>
    <property type="evidence" value="ECO:0007669"/>
    <property type="project" value="UniProtKB-SubCell"/>
</dbReference>
<organism evidence="8">
    <name type="scientific">hydrothermal vent metagenome</name>
    <dbReference type="NCBI Taxonomy" id="652676"/>
    <lineage>
        <taxon>unclassified sequences</taxon>
        <taxon>metagenomes</taxon>
        <taxon>ecological metagenomes</taxon>
    </lineage>
</organism>
<sequence>MSRILRNILVFVAVIGLALFFMPLRLAVGLAGLENSRFSAREISGSIWNGHITGAKIGDFSLGDMDAEVQFFPLLAGNIRLDLERPESATASGLMATIGKQGDSLLVENATTILPVGSQFAPLPVSSIDLDNVSVSFAEGRCQSASGKIRLSLDANIPGLDLKQGLLGNAECQDGVLILTQTSGSGMETLTLKLEGNGVYTGRLFLSGTDRAWTMLLPSLGFQKLPGGYAIKVSGQLGQKK</sequence>
<evidence type="ECO:0000256" key="4">
    <source>
        <dbReference type="ARBA" id="ARBA00022519"/>
    </source>
</evidence>
<proteinExistence type="predicted"/>
<evidence type="ECO:0000256" key="7">
    <source>
        <dbReference type="ARBA" id="ARBA00023136"/>
    </source>
</evidence>
<keyword evidence="2" id="KW-0813">Transport</keyword>
<keyword evidence="7" id="KW-0472">Membrane</keyword>
<evidence type="ECO:0000256" key="1">
    <source>
        <dbReference type="ARBA" id="ARBA00004533"/>
    </source>
</evidence>
<comment type="subcellular location">
    <subcellularLocation>
        <location evidence="1">Cell inner membrane</location>
    </subcellularLocation>
</comment>
<protein>
    <recommendedName>
        <fullName evidence="9">General secretion pathway protein N</fullName>
    </recommendedName>
</protein>
<evidence type="ECO:0000256" key="5">
    <source>
        <dbReference type="ARBA" id="ARBA00022692"/>
    </source>
</evidence>
<accession>A0A3B0RIF3</accession>
<name>A0A3B0RIF3_9ZZZZ</name>
<keyword evidence="4" id="KW-0997">Cell inner membrane</keyword>
<evidence type="ECO:0000256" key="6">
    <source>
        <dbReference type="ARBA" id="ARBA00022927"/>
    </source>
</evidence>
<dbReference type="InterPro" id="IPR022792">
    <property type="entry name" value="T2SS_protein-GspN"/>
</dbReference>
<keyword evidence="6" id="KW-0653">Protein transport</keyword>
<dbReference type="Pfam" id="PF01203">
    <property type="entry name" value="T2SSN"/>
    <property type="match status" value="1"/>
</dbReference>
<dbReference type="AlphaFoldDB" id="A0A3B0RIF3"/>
<dbReference type="GO" id="GO:0015627">
    <property type="term" value="C:type II protein secretion system complex"/>
    <property type="evidence" value="ECO:0007669"/>
    <property type="project" value="InterPro"/>
</dbReference>
<evidence type="ECO:0000313" key="8">
    <source>
        <dbReference type="EMBL" id="VAV91657.1"/>
    </source>
</evidence>
<gene>
    <name evidence="8" type="ORF">MNBD_ALPHA04-1989</name>
</gene>
<dbReference type="GO" id="GO:0015628">
    <property type="term" value="P:protein secretion by the type II secretion system"/>
    <property type="evidence" value="ECO:0007669"/>
    <property type="project" value="InterPro"/>
</dbReference>
<keyword evidence="5" id="KW-0812">Transmembrane</keyword>
<dbReference type="EMBL" id="UOEF01000127">
    <property type="protein sequence ID" value="VAV91657.1"/>
    <property type="molecule type" value="Genomic_DNA"/>
</dbReference>
<evidence type="ECO:0008006" key="9">
    <source>
        <dbReference type="Google" id="ProtNLM"/>
    </source>
</evidence>
<evidence type="ECO:0000256" key="2">
    <source>
        <dbReference type="ARBA" id="ARBA00022448"/>
    </source>
</evidence>
<evidence type="ECO:0000256" key="3">
    <source>
        <dbReference type="ARBA" id="ARBA00022475"/>
    </source>
</evidence>
<keyword evidence="3" id="KW-1003">Cell membrane</keyword>
<reference evidence="8" key="1">
    <citation type="submission" date="2018-06" db="EMBL/GenBank/DDBJ databases">
        <authorList>
            <person name="Zhirakovskaya E."/>
        </authorList>
    </citation>
    <scope>NUCLEOTIDE SEQUENCE</scope>
</reference>